<dbReference type="EMBL" id="WHWC01000006">
    <property type="protein sequence ID" value="KAG8381108.1"/>
    <property type="molecule type" value="Genomic_DNA"/>
</dbReference>
<dbReference type="AlphaFoldDB" id="A0AAV6XF91"/>
<gene>
    <name evidence="3" type="ORF">BUALT_Bualt06G0088100</name>
</gene>
<evidence type="ECO:0000313" key="4">
    <source>
        <dbReference type="Proteomes" id="UP000826271"/>
    </source>
</evidence>
<dbReference type="Proteomes" id="UP000826271">
    <property type="component" value="Unassembled WGS sequence"/>
</dbReference>
<evidence type="ECO:0000256" key="1">
    <source>
        <dbReference type="ARBA" id="ARBA00022884"/>
    </source>
</evidence>
<feature type="compositionally biased region" description="Low complexity" evidence="2">
    <location>
        <begin position="13"/>
        <end position="24"/>
    </location>
</feature>
<evidence type="ECO:0000313" key="3">
    <source>
        <dbReference type="EMBL" id="KAG8381108.1"/>
    </source>
</evidence>
<organism evidence="3 4">
    <name type="scientific">Buddleja alternifolia</name>
    <dbReference type="NCBI Taxonomy" id="168488"/>
    <lineage>
        <taxon>Eukaryota</taxon>
        <taxon>Viridiplantae</taxon>
        <taxon>Streptophyta</taxon>
        <taxon>Embryophyta</taxon>
        <taxon>Tracheophyta</taxon>
        <taxon>Spermatophyta</taxon>
        <taxon>Magnoliopsida</taxon>
        <taxon>eudicotyledons</taxon>
        <taxon>Gunneridae</taxon>
        <taxon>Pentapetalae</taxon>
        <taxon>asterids</taxon>
        <taxon>lamiids</taxon>
        <taxon>Lamiales</taxon>
        <taxon>Scrophulariaceae</taxon>
        <taxon>Buddlejeae</taxon>
        <taxon>Buddleja</taxon>
    </lineage>
</organism>
<comment type="caution">
    <text evidence="3">The sequence shown here is derived from an EMBL/GenBank/DDBJ whole genome shotgun (WGS) entry which is preliminary data.</text>
</comment>
<keyword evidence="4" id="KW-1185">Reference proteome</keyword>
<dbReference type="InterPro" id="IPR012677">
    <property type="entry name" value="Nucleotide-bd_a/b_plait_sf"/>
</dbReference>
<evidence type="ECO:0000256" key="2">
    <source>
        <dbReference type="SAM" id="MobiDB-lite"/>
    </source>
</evidence>
<dbReference type="GO" id="GO:0003723">
    <property type="term" value="F:RNA binding"/>
    <property type="evidence" value="ECO:0007669"/>
    <property type="project" value="UniProtKB-KW"/>
</dbReference>
<keyword evidence="1" id="KW-0694">RNA-binding</keyword>
<dbReference type="Gene3D" id="3.30.70.330">
    <property type="match status" value="1"/>
</dbReference>
<reference evidence="3" key="1">
    <citation type="submission" date="2019-10" db="EMBL/GenBank/DDBJ databases">
        <authorList>
            <person name="Zhang R."/>
            <person name="Pan Y."/>
            <person name="Wang J."/>
            <person name="Ma R."/>
            <person name="Yu S."/>
        </authorList>
    </citation>
    <scope>NUCLEOTIDE SEQUENCE</scope>
    <source>
        <strain evidence="3">LA-IB0</strain>
        <tissue evidence="3">Leaf</tissue>
    </source>
</reference>
<name>A0AAV6XF91_9LAMI</name>
<accession>A0AAV6XF91</accession>
<proteinExistence type="predicted"/>
<protein>
    <submittedName>
        <fullName evidence="3">Uncharacterized protein</fullName>
    </submittedName>
</protein>
<feature type="region of interest" description="Disordered" evidence="2">
    <location>
        <begin position="1"/>
        <end position="41"/>
    </location>
</feature>
<sequence>MADGYWRHGGVRQQPATALPPQAAKRPRSDYEMQSGQHVTRDTDSVNAAYDRYLRSVSGATHQQISSYGGEPGRPMSSGLAVHHHHLDDPRIIAMGGSDPSMTAKGRSMGVGGHPEISLPPDASSTLFFADIFRPFVGYKEVRLVTKESRHPGGDPLVLCFVDFQSPAHAATTMDAIQDIASLDCIYLIVEWEHNLILVDFSWKRLYGREVILLVSSLLLPRVQVEAAFVFSQKGLKNMVSLSASLS</sequence>
<dbReference type="PANTHER" id="PTHR10501">
    <property type="entry name" value="U1 SMALL NUCLEAR RIBONUCLEOPROTEIN A/U2 SMALL NUCLEAR RIBONUCLEOPROTEIN B"/>
    <property type="match status" value="1"/>
</dbReference>